<keyword evidence="1 6" id="KW-0436">Ligase</keyword>
<dbReference type="KEGG" id="gfe:Gferi_07390"/>
<evidence type="ECO:0000256" key="2">
    <source>
        <dbReference type="ARBA" id="ARBA00022741"/>
    </source>
</evidence>
<dbReference type="PANTHER" id="PTHR43585:SF2">
    <property type="entry name" value="ATP-GRASP ENZYME FSQD"/>
    <property type="match status" value="1"/>
</dbReference>
<accession>A0A1D8GEV0</accession>
<dbReference type="SUPFAM" id="SSF56059">
    <property type="entry name" value="Glutathione synthetase ATP-binding domain-like"/>
    <property type="match status" value="1"/>
</dbReference>
<dbReference type="Pfam" id="PF18603">
    <property type="entry name" value="LAL_C2"/>
    <property type="match status" value="1"/>
</dbReference>
<dbReference type="InterPro" id="IPR052032">
    <property type="entry name" value="ATP-dep_AA_Ligase"/>
</dbReference>
<dbReference type="InterPro" id="IPR016185">
    <property type="entry name" value="PreATP-grasp_dom_sf"/>
</dbReference>
<dbReference type="AlphaFoldDB" id="A0A1D8GEV0"/>
<evidence type="ECO:0000256" key="1">
    <source>
        <dbReference type="ARBA" id="ARBA00022598"/>
    </source>
</evidence>
<sequence>MKILVLGGSNIQLNVIQRAKEKGHTVIVSDFYPHAPGKAYGDYSENVSTFDIDGNIQVAKKYGIDGVLTIGTDQPVYTAAKVAEALNLPSPIDAKTAKAVTNKKVMKQIFAQNKIPTVAFALLKKDFADSDLYSFQFPVVIKPLDSQGQRGVYKLDSMNDIRNLFDDVLSFSRKKEILLERFYPSDEITVSGWVINGETYVFSIVDRLTFNNYPHIGVCIGHHFPSKYMKKYYDEILSITKNIVAAFQIKNGPIYFQMLIGEEGIKVNEIACRIGGAYEDEYVPQIIGIDLLDMLIDSALGKTIDPTGLKHFDLYSTDKHVSVEMFFAKTCIIKALTDMEKIKKLPGVLQAKHNFQIGTEIKEIANATQRAGYMIIQGKSAVDLSSNIKRAYDQLGIYDEAGNNMLIRFNGK</sequence>
<dbReference type="STRING" id="1424294.Gferi_07390"/>
<dbReference type="PANTHER" id="PTHR43585">
    <property type="entry name" value="FUMIPYRROLE BIOSYNTHESIS PROTEIN C"/>
    <property type="match status" value="1"/>
</dbReference>
<dbReference type="GO" id="GO:0005524">
    <property type="term" value="F:ATP binding"/>
    <property type="evidence" value="ECO:0007669"/>
    <property type="project" value="UniProtKB-UniRule"/>
</dbReference>
<dbReference type="Gene3D" id="3.40.50.20">
    <property type="match status" value="1"/>
</dbReference>
<dbReference type="PROSITE" id="PS50975">
    <property type="entry name" value="ATP_GRASP"/>
    <property type="match status" value="1"/>
</dbReference>
<dbReference type="RefSeq" id="WP_069975044.1">
    <property type="nucleotide sequence ID" value="NZ_CP017269.1"/>
</dbReference>
<keyword evidence="2 4" id="KW-0547">Nucleotide-binding</keyword>
<dbReference type="InterPro" id="IPR040570">
    <property type="entry name" value="LAL_C2"/>
</dbReference>
<evidence type="ECO:0000313" key="7">
    <source>
        <dbReference type="Proteomes" id="UP000095743"/>
    </source>
</evidence>
<dbReference type="SUPFAM" id="SSF52440">
    <property type="entry name" value="PreATP-grasp domain"/>
    <property type="match status" value="1"/>
</dbReference>
<keyword evidence="3 4" id="KW-0067">ATP-binding</keyword>
<dbReference type="Proteomes" id="UP000095743">
    <property type="component" value="Chromosome"/>
</dbReference>
<evidence type="ECO:0000256" key="4">
    <source>
        <dbReference type="PROSITE-ProRule" id="PRU00409"/>
    </source>
</evidence>
<dbReference type="GO" id="GO:0046872">
    <property type="term" value="F:metal ion binding"/>
    <property type="evidence" value="ECO:0007669"/>
    <property type="project" value="InterPro"/>
</dbReference>
<dbReference type="GO" id="GO:0016874">
    <property type="term" value="F:ligase activity"/>
    <property type="evidence" value="ECO:0007669"/>
    <property type="project" value="UniProtKB-KW"/>
</dbReference>
<proteinExistence type="predicted"/>
<feature type="domain" description="ATP-grasp" evidence="5">
    <location>
        <begin position="107"/>
        <end position="300"/>
    </location>
</feature>
<dbReference type="EMBL" id="CP017269">
    <property type="protein sequence ID" value="AOT69412.1"/>
    <property type="molecule type" value="Genomic_DNA"/>
</dbReference>
<dbReference type="OrthoDB" id="9813261at2"/>
<protein>
    <submittedName>
        <fullName evidence="6">Carboxylate--amine ligase</fullName>
    </submittedName>
</protein>
<dbReference type="InterPro" id="IPR011761">
    <property type="entry name" value="ATP-grasp"/>
</dbReference>
<evidence type="ECO:0000256" key="3">
    <source>
        <dbReference type="ARBA" id="ARBA00022840"/>
    </source>
</evidence>
<evidence type="ECO:0000259" key="5">
    <source>
        <dbReference type="PROSITE" id="PS50975"/>
    </source>
</evidence>
<organism evidence="6 7">
    <name type="scientific">Geosporobacter ferrireducens</name>
    <dbReference type="NCBI Taxonomy" id="1424294"/>
    <lineage>
        <taxon>Bacteria</taxon>
        <taxon>Bacillati</taxon>
        <taxon>Bacillota</taxon>
        <taxon>Clostridia</taxon>
        <taxon>Peptostreptococcales</taxon>
        <taxon>Thermotaleaceae</taxon>
        <taxon>Geosporobacter</taxon>
    </lineage>
</organism>
<dbReference type="Pfam" id="PF13535">
    <property type="entry name" value="ATP-grasp_4"/>
    <property type="match status" value="1"/>
</dbReference>
<dbReference type="Gene3D" id="3.30.470.20">
    <property type="entry name" value="ATP-grasp fold, B domain"/>
    <property type="match status" value="1"/>
</dbReference>
<keyword evidence="7" id="KW-1185">Reference proteome</keyword>
<reference evidence="6 7" key="1">
    <citation type="submission" date="2016-09" db="EMBL/GenBank/DDBJ databases">
        <title>Genomic analysis reveals versatility of anaerobic energy metabolism of Geosporobacter ferrireducens IRF9 of phylum Firmicutes.</title>
        <authorList>
            <person name="Kim S.-J."/>
        </authorList>
    </citation>
    <scope>NUCLEOTIDE SEQUENCE [LARGE SCALE GENOMIC DNA]</scope>
    <source>
        <strain evidence="6 7">IRF9</strain>
    </source>
</reference>
<gene>
    <name evidence="6" type="ORF">Gferi_07390</name>
</gene>
<name>A0A1D8GEV0_9FIRM</name>
<evidence type="ECO:0000313" key="6">
    <source>
        <dbReference type="EMBL" id="AOT69412.1"/>
    </source>
</evidence>